<evidence type="ECO:0000313" key="2">
    <source>
        <dbReference type="EMBL" id="GFY93893.1"/>
    </source>
</evidence>
<feature type="compositionally biased region" description="Basic and acidic residues" evidence="1">
    <location>
        <begin position="14"/>
        <end position="27"/>
    </location>
</feature>
<proteinExistence type="predicted"/>
<accession>A0A7J0F5L9</accession>
<protein>
    <submittedName>
        <fullName evidence="2">Uncharacterized protein</fullName>
    </submittedName>
</protein>
<dbReference type="EMBL" id="BJWL01000009">
    <property type="protein sequence ID" value="GFY93893.1"/>
    <property type="molecule type" value="Genomic_DNA"/>
</dbReference>
<comment type="caution">
    <text evidence="2">The sequence shown here is derived from an EMBL/GenBank/DDBJ whole genome shotgun (WGS) entry which is preliminary data.</text>
</comment>
<name>A0A7J0F5L9_9ERIC</name>
<reference evidence="2 3" key="1">
    <citation type="submission" date="2019-07" db="EMBL/GenBank/DDBJ databases">
        <title>De Novo Assembly of kiwifruit Actinidia rufa.</title>
        <authorList>
            <person name="Sugita-Konishi S."/>
            <person name="Sato K."/>
            <person name="Mori E."/>
            <person name="Abe Y."/>
            <person name="Kisaki G."/>
            <person name="Hamano K."/>
            <person name="Suezawa K."/>
            <person name="Otani M."/>
            <person name="Fukuda T."/>
            <person name="Manabe T."/>
            <person name="Gomi K."/>
            <person name="Tabuchi M."/>
            <person name="Akimitsu K."/>
            <person name="Kataoka I."/>
        </authorList>
    </citation>
    <scope>NUCLEOTIDE SEQUENCE [LARGE SCALE GENOMIC DNA]</scope>
    <source>
        <strain evidence="3">cv. Fuchu</strain>
    </source>
</reference>
<evidence type="ECO:0000313" key="3">
    <source>
        <dbReference type="Proteomes" id="UP000585474"/>
    </source>
</evidence>
<keyword evidence="3" id="KW-1185">Reference proteome</keyword>
<dbReference type="Proteomes" id="UP000585474">
    <property type="component" value="Unassembled WGS sequence"/>
</dbReference>
<gene>
    <name evidence="2" type="ORF">Acr_09g0003390</name>
</gene>
<dbReference type="AlphaFoldDB" id="A0A7J0F5L9"/>
<sequence>MVDGNPKGCQGTEGDLHDRVPSDKPHNQMETSAVDAQIGPRSGELDLDRAIMRFFHFVIQAVLLGSSLIDRNREMREEAMTQQANAGFIRDEMVRAKSVAKDLESRLTELEAKK</sequence>
<feature type="region of interest" description="Disordered" evidence="1">
    <location>
        <begin position="1"/>
        <end position="38"/>
    </location>
</feature>
<evidence type="ECO:0000256" key="1">
    <source>
        <dbReference type="SAM" id="MobiDB-lite"/>
    </source>
</evidence>
<organism evidence="2 3">
    <name type="scientific">Actinidia rufa</name>
    <dbReference type="NCBI Taxonomy" id="165716"/>
    <lineage>
        <taxon>Eukaryota</taxon>
        <taxon>Viridiplantae</taxon>
        <taxon>Streptophyta</taxon>
        <taxon>Embryophyta</taxon>
        <taxon>Tracheophyta</taxon>
        <taxon>Spermatophyta</taxon>
        <taxon>Magnoliopsida</taxon>
        <taxon>eudicotyledons</taxon>
        <taxon>Gunneridae</taxon>
        <taxon>Pentapetalae</taxon>
        <taxon>asterids</taxon>
        <taxon>Ericales</taxon>
        <taxon>Actinidiaceae</taxon>
        <taxon>Actinidia</taxon>
    </lineage>
</organism>